<feature type="transmembrane region" description="Helical" evidence="1">
    <location>
        <begin position="47"/>
        <end position="64"/>
    </location>
</feature>
<evidence type="ECO:0000313" key="2">
    <source>
        <dbReference type="EMBL" id="MFC4986345.1"/>
    </source>
</evidence>
<dbReference type="AlphaFoldDB" id="A0ABD5Q9F7"/>
<dbReference type="Pfam" id="PF24365">
    <property type="entry name" value="DUF7521"/>
    <property type="match status" value="1"/>
</dbReference>
<dbReference type="Proteomes" id="UP001595925">
    <property type="component" value="Unassembled WGS sequence"/>
</dbReference>
<keyword evidence="3" id="KW-1185">Reference proteome</keyword>
<evidence type="ECO:0000256" key="1">
    <source>
        <dbReference type="SAM" id="Phobius"/>
    </source>
</evidence>
<reference evidence="2 3" key="1">
    <citation type="journal article" date="2019" name="Int. J. Syst. Evol. Microbiol.">
        <title>The Global Catalogue of Microorganisms (GCM) 10K type strain sequencing project: providing services to taxonomists for standard genome sequencing and annotation.</title>
        <authorList>
            <consortium name="The Broad Institute Genomics Platform"/>
            <consortium name="The Broad Institute Genome Sequencing Center for Infectious Disease"/>
            <person name="Wu L."/>
            <person name="Ma J."/>
        </authorList>
    </citation>
    <scope>NUCLEOTIDE SEQUENCE [LARGE SCALE GENOMIC DNA]</scope>
    <source>
        <strain evidence="2 3">CGMCC 1.15824</strain>
    </source>
</reference>
<dbReference type="InterPro" id="IPR055943">
    <property type="entry name" value="DUF7521"/>
</dbReference>
<organism evidence="2 3">
    <name type="scientific">Saliphagus infecundisoli</name>
    <dbReference type="NCBI Taxonomy" id="1849069"/>
    <lineage>
        <taxon>Archaea</taxon>
        <taxon>Methanobacteriati</taxon>
        <taxon>Methanobacteriota</taxon>
        <taxon>Stenosarchaea group</taxon>
        <taxon>Halobacteria</taxon>
        <taxon>Halobacteriales</taxon>
        <taxon>Natrialbaceae</taxon>
        <taxon>Saliphagus</taxon>
    </lineage>
</organism>
<protein>
    <recommendedName>
        <fullName evidence="4">Histidine kinase N-terminal 7TM region domain-containing protein</fullName>
    </recommendedName>
</protein>
<feature type="transmembrane region" description="Helical" evidence="1">
    <location>
        <begin position="84"/>
        <end position="100"/>
    </location>
</feature>
<accession>A0ABD5Q9F7</accession>
<keyword evidence="1" id="KW-1133">Transmembrane helix</keyword>
<evidence type="ECO:0008006" key="4">
    <source>
        <dbReference type="Google" id="ProtNLM"/>
    </source>
</evidence>
<proteinExistence type="predicted"/>
<keyword evidence="1" id="KW-0472">Membrane</keyword>
<evidence type="ECO:0000313" key="3">
    <source>
        <dbReference type="Proteomes" id="UP001595925"/>
    </source>
</evidence>
<comment type="caution">
    <text evidence="2">The sequence shown here is derived from an EMBL/GenBank/DDBJ whole genome shotgun (WGS) entry which is preliminary data.</text>
</comment>
<gene>
    <name evidence="2" type="ORF">ACFPFO_00855</name>
</gene>
<dbReference type="EMBL" id="JBHSJG010000004">
    <property type="protein sequence ID" value="MFC4986345.1"/>
    <property type="molecule type" value="Genomic_DNA"/>
</dbReference>
<sequence>MTDVVRLDQAPLVELLSVASLLLVALLGTVIAVQAYRGYRRNDSRPMLYLAVGLWLLTLVPFLLNVSLATTGVDRVEIALAENVARLLGLLAITYSLYGID</sequence>
<keyword evidence="1" id="KW-0812">Transmembrane</keyword>
<name>A0ABD5Q9F7_9EURY</name>
<dbReference type="RefSeq" id="WP_114577784.1">
    <property type="nucleotide sequence ID" value="NZ_JAIVEF010000012.1"/>
</dbReference>
<feature type="transmembrane region" description="Helical" evidence="1">
    <location>
        <begin position="12"/>
        <end position="35"/>
    </location>
</feature>